<dbReference type="Pfam" id="PF00535">
    <property type="entry name" value="Glycos_transf_2"/>
    <property type="match status" value="1"/>
</dbReference>
<dbReference type="InterPro" id="IPR029044">
    <property type="entry name" value="Nucleotide-diphossugar_trans"/>
</dbReference>
<dbReference type="RefSeq" id="WP_176232919.1">
    <property type="nucleotide sequence ID" value="NZ_BLRY01000003.1"/>
</dbReference>
<dbReference type="Proteomes" id="UP000591948">
    <property type="component" value="Unassembled WGS sequence"/>
</dbReference>
<proteinExistence type="predicted"/>
<sequence length="37" mass="4232">MKVSIIIPVYNEEHTILEVLDRVKAVDCREAPYGSWG</sequence>
<gene>
    <name evidence="2" type="ORF">HKBW3S33_00107</name>
</gene>
<protein>
    <recommendedName>
        <fullName evidence="1">Glycosyltransferase 2-like domain-containing protein</fullName>
    </recommendedName>
</protein>
<dbReference type="AlphaFoldDB" id="A0A6V8P2D9"/>
<evidence type="ECO:0000313" key="2">
    <source>
        <dbReference type="EMBL" id="GFP26692.1"/>
    </source>
</evidence>
<comment type="caution">
    <text evidence="2">The sequence shown here is derived from an EMBL/GenBank/DDBJ whole genome shotgun (WGS) entry which is preliminary data.</text>
</comment>
<dbReference type="InterPro" id="IPR001173">
    <property type="entry name" value="Glyco_trans_2-like"/>
</dbReference>
<keyword evidence="3" id="KW-1185">Reference proteome</keyword>
<accession>A0A6V8P2D9</accession>
<dbReference type="Gene3D" id="3.90.550.10">
    <property type="entry name" value="Spore Coat Polysaccharide Biosynthesis Protein SpsA, Chain A"/>
    <property type="match status" value="1"/>
</dbReference>
<evidence type="ECO:0000259" key="1">
    <source>
        <dbReference type="Pfam" id="PF00535"/>
    </source>
</evidence>
<name>A0A6V8P2D9_9ACTN</name>
<evidence type="ECO:0000313" key="3">
    <source>
        <dbReference type="Proteomes" id="UP000591948"/>
    </source>
</evidence>
<feature type="domain" description="Glycosyltransferase 2-like" evidence="1">
    <location>
        <begin position="4"/>
        <end position="26"/>
    </location>
</feature>
<dbReference type="SUPFAM" id="SSF53448">
    <property type="entry name" value="Nucleotide-diphospho-sugar transferases"/>
    <property type="match status" value="1"/>
</dbReference>
<dbReference type="EMBL" id="BLRY01000003">
    <property type="protein sequence ID" value="GFP26692.1"/>
    <property type="molecule type" value="Genomic_DNA"/>
</dbReference>
<organism evidence="2 3">
    <name type="scientific">Candidatus Hakubella thermalkaliphila</name>
    <dbReference type="NCBI Taxonomy" id="2754717"/>
    <lineage>
        <taxon>Bacteria</taxon>
        <taxon>Bacillati</taxon>
        <taxon>Actinomycetota</taxon>
        <taxon>Actinomycetota incertae sedis</taxon>
        <taxon>Candidatus Hakubellales</taxon>
        <taxon>Candidatus Hakubellaceae</taxon>
        <taxon>Candidatus Hakubella</taxon>
    </lineage>
</organism>
<reference evidence="2 3" key="1">
    <citation type="journal article" date="2020" name="Front. Microbiol.">
        <title>Single-cell genomics of novel Actinobacteria with the Wood-Ljungdahl pathway discovered in a serpentinizing system.</title>
        <authorList>
            <person name="Merino N."/>
            <person name="Kawai M."/>
            <person name="Boyd E.S."/>
            <person name="Colman D.R."/>
            <person name="McGlynn S.E."/>
            <person name="Nealson K.H."/>
            <person name="Kurokawa K."/>
            <person name="Hongoh Y."/>
        </authorList>
    </citation>
    <scope>NUCLEOTIDE SEQUENCE [LARGE SCALE GENOMIC DNA]</scope>
    <source>
        <strain evidence="2 3">S33</strain>
    </source>
</reference>